<dbReference type="AlphaFoldDB" id="A0A4D6GW79"/>
<dbReference type="EMBL" id="VRYN01000002">
    <property type="protein sequence ID" value="TYO76535.1"/>
    <property type="molecule type" value="Genomic_DNA"/>
</dbReference>
<keyword evidence="1" id="KW-0472">Membrane</keyword>
<reference evidence="3 5" key="1">
    <citation type="journal article" date="2019" name="Microbiol. Resour. Announc.">
        <title>The Genome Sequence of the Halobacterium salinarum Type Strain Is Closely Related to That of Laboratory Strains NRC-1 and R1.</title>
        <authorList>
            <person name="Pfeiffer F."/>
            <person name="Marchfelder A."/>
            <person name="Habermann B."/>
            <person name="Dyall-Smith M.L."/>
        </authorList>
    </citation>
    <scope>NUCLEOTIDE SEQUENCE [LARGE SCALE GENOMIC DNA]</scope>
    <source>
        <strain evidence="3">91-R6</strain>
        <strain evidence="5">ATCC 33171 / DSM 3754 / JCM 8978 / NBRC 102687 / NCIMB 764 / 91-R6</strain>
    </source>
</reference>
<feature type="transmembrane region" description="Helical" evidence="1">
    <location>
        <begin position="290"/>
        <end position="317"/>
    </location>
</feature>
<feature type="domain" description="Glycosyltransferase RgtA/B/C/D-like" evidence="2">
    <location>
        <begin position="63"/>
        <end position="199"/>
    </location>
</feature>
<keyword evidence="1" id="KW-1133">Transmembrane helix</keyword>
<feature type="transmembrane region" description="Helical" evidence="1">
    <location>
        <begin position="136"/>
        <end position="152"/>
    </location>
</feature>
<dbReference type="InterPro" id="IPR038731">
    <property type="entry name" value="RgtA/B/C-like"/>
</dbReference>
<dbReference type="PANTHER" id="PTHR41710:SF2">
    <property type="entry name" value="GLYCOSYL TRANSFERASE FAMILY 39_83 DOMAIN-CONTAINING PROTEIN"/>
    <property type="match status" value="1"/>
</dbReference>
<feature type="transmembrane region" description="Helical" evidence="1">
    <location>
        <begin position="387"/>
        <end position="409"/>
    </location>
</feature>
<dbReference type="Proteomes" id="UP000323075">
    <property type="component" value="Unassembled WGS sequence"/>
</dbReference>
<feature type="transmembrane region" description="Helical" evidence="1">
    <location>
        <begin position="353"/>
        <end position="375"/>
    </location>
</feature>
<dbReference type="PIRSF" id="PIRSF030218">
    <property type="entry name" value="Mannosyltr_MA4085_prd"/>
    <property type="match status" value="1"/>
</dbReference>
<feature type="transmembrane region" description="Helical" evidence="1">
    <location>
        <begin position="83"/>
        <end position="103"/>
    </location>
</feature>
<organism evidence="3 5">
    <name type="scientific">Halobacterium salinarum (strain ATCC 33171 / DSM 3754 / JCM 8978 / NBRC 102687 / NCIMB 764 / 91-R6)</name>
    <dbReference type="NCBI Taxonomy" id="2597657"/>
    <lineage>
        <taxon>Archaea</taxon>
        <taxon>Methanobacteriati</taxon>
        <taxon>Methanobacteriota</taxon>
        <taxon>Stenosarchaea group</taxon>
        <taxon>Halobacteria</taxon>
        <taxon>Halobacteriales</taxon>
        <taxon>Halobacteriaceae</taxon>
        <taxon>Halobacterium</taxon>
    </lineage>
</organism>
<evidence type="ECO:0000313" key="4">
    <source>
        <dbReference type="EMBL" id="TYO76535.1"/>
    </source>
</evidence>
<dbReference type="EMBL" id="CP038631">
    <property type="protein sequence ID" value="QCC44417.1"/>
    <property type="molecule type" value="Genomic_DNA"/>
</dbReference>
<keyword evidence="1" id="KW-0812">Transmembrane</keyword>
<proteinExistence type="predicted"/>
<accession>A0A4D6GW79</accession>
<evidence type="ECO:0000313" key="5">
    <source>
        <dbReference type="Proteomes" id="UP000296216"/>
    </source>
</evidence>
<dbReference type="NCBIfam" id="TIGR03663">
    <property type="entry name" value="flippase activity-associated protein Agl23"/>
    <property type="match status" value="1"/>
</dbReference>
<dbReference type="RefSeq" id="WP_227970913.1">
    <property type="nucleotide sequence ID" value="NZ_VRYN01000002.1"/>
</dbReference>
<reference evidence="4 6" key="2">
    <citation type="submission" date="2019-07" db="EMBL/GenBank/DDBJ databases">
        <title>Genomic Encyclopedia of Archaeal and Bacterial Type Strains, Phase II (KMG-II): from individual species to whole genera.</title>
        <authorList>
            <person name="Goeker M."/>
        </authorList>
    </citation>
    <scope>NUCLEOTIDE SEQUENCE [LARGE SCALE GENOMIC DNA]</scope>
    <source>
        <strain evidence="4 6">DSM 3754</strain>
    </source>
</reference>
<evidence type="ECO:0000259" key="2">
    <source>
        <dbReference type="Pfam" id="PF13231"/>
    </source>
</evidence>
<dbReference type="Proteomes" id="UP000296216">
    <property type="component" value="Chromosome"/>
</dbReference>
<dbReference type="GeneID" id="68693515"/>
<name>A0A4D6GW79_HALS9</name>
<evidence type="ECO:0000313" key="6">
    <source>
        <dbReference type="Proteomes" id="UP000323075"/>
    </source>
</evidence>
<feature type="transmembrane region" description="Helical" evidence="1">
    <location>
        <begin position="112"/>
        <end position="130"/>
    </location>
</feature>
<protein>
    <submittedName>
        <fullName evidence="3">TIGR03663 family protein</fullName>
    </submittedName>
</protein>
<dbReference type="InterPro" id="IPR019962">
    <property type="entry name" value="CHP03663"/>
</dbReference>
<reference evidence="3" key="3">
    <citation type="journal article" name="MicrobiologyOpen">
        <title>Whole-genome comparison between the type strain of Halobacterium salinarum (DSM 3754(T)) and the laboratory strains R1 and NRC-1.</title>
        <authorList>
            <person name="Pfeiffer F."/>
            <person name="Losensky G."/>
            <person name="Marchfelder A."/>
            <person name="Habermann B."/>
            <person name="Dyall-Smith M."/>
        </authorList>
    </citation>
    <scope>NUCLEOTIDE SEQUENCE</scope>
    <source>
        <strain evidence="3">91-R6</strain>
    </source>
</reference>
<gene>
    <name evidence="4" type="ORF">APQ99_01172</name>
    <name evidence="3" type="ORF">HBSAL_03460</name>
</gene>
<feature type="transmembrane region" description="Helical" evidence="1">
    <location>
        <begin position="329"/>
        <end position="347"/>
    </location>
</feature>
<evidence type="ECO:0000256" key="1">
    <source>
        <dbReference type="SAM" id="Phobius"/>
    </source>
</evidence>
<dbReference type="InterPro" id="IPR016950">
    <property type="entry name" value="Manno-Trfase_MA4085_prd"/>
</dbReference>
<sequence>MDSTGRDRRVVVAGAVAAVVAGALAARLAGLGARPFHADEARVGYWILDYHATGAWSYRPIVHGPFLFHVNDALFGLFGASDAVARAPVAVVGGLLPGVAWLFRGRLDDTEVIALAGLLAFTPTLVYYSRFMRSDVLVAAFSLAAVGFAVRAHDTGRRWLLPVAAGWLALALTAKENALVYAAMFAGAGALVADRRLLTANPRGLSWTQSLQAGVTRAARGFWAWRRTLAASAVVAGAVFVAFYTPRPVAGGLGAAPTRLPSAVAAGSADAAHALWQTWVVDGVDRDHSYIAYLVAALRTLATTAVVVAGGGVLGFLAERYAADTPRPLVLFAGYWGLASVVVYPAITTVAGAWSVTHAVVPLAIPAAVGIAAVVRTGHSAVASRDTVNAALAGLVLLAAVAQVGVVAAETSYVTPQAGDNPLVQPGQPTSDMHPGLESAASVLGPSTRGDPAAERGAGVVYVGDQFAVSSPFDRGDPARVAGTSWFDRLPLPWYLERANATVTSTPRPDAVVSCDTAAGTASLCDAPVVIAPATHYDELAPTLGDRGYDSVTYELDADGPIIVVFVDTTAPGYEPPTPNK</sequence>
<dbReference type="PANTHER" id="PTHR41710">
    <property type="entry name" value="GLYCOSYL TRANSFERASE, FAMILY 39"/>
    <property type="match status" value="1"/>
</dbReference>
<evidence type="ECO:0000313" key="3">
    <source>
        <dbReference type="EMBL" id="QCC44417.1"/>
    </source>
</evidence>
<feature type="transmembrane region" description="Helical" evidence="1">
    <location>
        <begin position="228"/>
        <end position="245"/>
    </location>
</feature>
<dbReference type="Pfam" id="PF13231">
    <property type="entry name" value="PMT_2"/>
    <property type="match status" value="1"/>
</dbReference>